<dbReference type="GO" id="GO:0065002">
    <property type="term" value="P:intracellular protein transmembrane transport"/>
    <property type="evidence" value="ECO:0007669"/>
    <property type="project" value="UniProtKB-UniRule"/>
</dbReference>
<dbReference type="Pfam" id="PF22599">
    <property type="entry name" value="SecDF_P1_head"/>
    <property type="match status" value="1"/>
</dbReference>
<dbReference type="Gene3D" id="1.20.1640.10">
    <property type="entry name" value="Multidrug efflux transporter AcrB transmembrane domain"/>
    <property type="match status" value="1"/>
</dbReference>
<evidence type="ECO:0000256" key="5">
    <source>
        <dbReference type="ARBA" id="ARBA00022927"/>
    </source>
</evidence>
<dbReference type="NCBIfam" id="TIGR00916">
    <property type="entry name" value="2A0604s01"/>
    <property type="match status" value="1"/>
</dbReference>
<reference evidence="13 14" key="1">
    <citation type="journal article" date="2013" name="Environ. Microbiol.">
        <title>Genome analysis of Chitinivibrio alkaliphilus gen. nov., sp. nov., a novel extremely haloalkaliphilic anaerobic chitinolytic bacterium from the candidate phylum Termite Group 3.</title>
        <authorList>
            <person name="Sorokin D.Y."/>
            <person name="Gumerov V.M."/>
            <person name="Rakitin A.L."/>
            <person name="Beletsky A.V."/>
            <person name="Damste J.S."/>
            <person name="Muyzer G."/>
            <person name="Mardanov A.V."/>
            <person name="Ravin N.V."/>
        </authorList>
    </citation>
    <scope>NUCLEOTIDE SEQUENCE [LARGE SCALE GENOMIC DNA]</scope>
    <source>
        <strain evidence="13 14">ACht1</strain>
    </source>
</reference>
<feature type="transmembrane region" description="Helical" evidence="9">
    <location>
        <begin position="457"/>
        <end position="479"/>
    </location>
</feature>
<gene>
    <name evidence="9" type="primary">secD</name>
    <name evidence="13" type="ORF">CALK_0838</name>
</gene>
<dbReference type="InterPro" id="IPR055344">
    <property type="entry name" value="SecD_SecF_C_bact"/>
</dbReference>
<protein>
    <recommendedName>
        <fullName evidence="9">Protein translocase subunit SecD</fullName>
    </recommendedName>
</protein>
<feature type="domain" description="SecDF P1 head subdomain" evidence="12">
    <location>
        <begin position="282"/>
        <end position="383"/>
    </location>
</feature>
<comment type="similarity">
    <text evidence="9">Belongs to the SecD/SecF family. SecD subfamily.</text>
</comment>
<comment type="function">
    <text evidence="9">Part of the Sec protein translocase complex. Interacts with the SecYEG preprotein conducting channel. SecDF uses the proton motive force (PMF) to complete protein translocation after the ATP-dependent function of SecA.</text>
</comment>
<evidence type="ECO:0000256" key="7">
    <source>
        <dbReference type="ARBA" id="ARBA00023010"/>
    </source>
</evidence>
<feature type="transmembrane region" description="Helical" evidence="9">
    <location>
        <begin position="500"/>
        <end position="522"/>
    </location>
</feature>
<dbReference type="GO" id="GO:0006605">
    <property type="term" value="P:protein targeting"/>
    <property type="evidence" value="ECO:0007669"/>
    <property type="project" value="UniProtKB-UniRule"/>
</dbReference>
<dbReference type="EMBL" id="ASJR01000006">
    <property type="protein sequence ID" value="ERP32116.1"/>
    <property type="molecule type" value="Genomic_DNA"/>
</dbReference>
<sequence length="570" mass="62860">MKKSNIWGLLFTLLFCVMAVAFLIPSFRVYRESPEVQQEMLRENPRLGGQILNLGLDIQGGIRMVLGIDTSHATEEEKERIRQDENLMNRVYTVVENRVNALGLTEPIIQIEGNERLIVELPGLSDEEIARDMLSRAAQLNFHLVRSNENQRIQQILDNVDRALAVADHRGAEEDLPADELDELDELDLLDDEPVAEEDLEDLADDEYTATFSDLIYHIDEMSAQAPASAKPRIDSILALPGVQRALQGGVFRWSNIPEIRQQGGRTDTLRAENGSPIYRLYYLTAEPSMGGKDLERAEAMPAHQGIGYQVSLQFNPRGAREFGRVTGRNTGRQLAIVLDNTVYSAPNINERIPSGRASITGNFSREEAQQLAIVLESGDLDAPLVVEQATTVGPSLGRDAVRRALNAALFGLAMVLLFMVFYYKLSGLLAVCALLLNLILVIAIMASFGATLTLPGIAGLILIIGMSVDANVIVFERIKEELVAGKTVSKAIDMGYDRAFVAIMDANITTLFTAFILYQVGSGPIRGFAVTLISGIFVSLFTALVFTKMVYHFVIDYLGKKNALKKLSI</sequence>
<dbReference type="PANTHER" id="PTHR30081:SF1">
    <property type="entry name" value="PROTEIN TRANSLOCASE SUBUNIT SECD"/>
    <property type="match status" value="1"/>
</dbReference>
<keyword evidence="4 9" id="KW-0812">Transmembrane</keyword>
<evidence type="ECO:0000256" key="1">
    <source>
        <dbReference type="ARBA" id="ARBA00004651"/>
    </source>
</evidence>
<evidence type="ECO:0000256" key="8">
    <source>
        <dbReference type="ARBA" id="ARBA00023136"/>
    </source>
</evidence>
<dbReference type="eggNOG" id="COG0342">
    <property type="taxonomic scope" value="Bacteria"/>
</dbReference>
<comment type="subunit">
    <text evidence="9">Forms a complex with SecF. Part of the essential Sec protein translocation apparatus which comprises SecA, SecYEG and auxiliary proteins SecDF. Other proteins may also be involved.</text>
</comment>
<keyword evidence="2 9" id="KW-0813">Transport</keyword>
<dbReference type="FunFam" id="1.20.1640.10:FF:000004">
    <property type="entry name" value="Protein translocase subunit SecD"/>
    <property type="match status" value="1"/>
</dbReference>
<keyword evidence="5 9" id="KW-0653">Protein transport</keyword>
<dbReference type="GO" id="GO:0015450">
    <property type="term" value="F:protein-transporting ATPase activity"/>
    <property type="evidence" value="ECO:0007669"/>
    <property type="project" value="InterPro"/>
</dbReference>
<evidence type="ECO:0000259" key="10">
    <source>
        <dbReference type="Pfam" id="PF02355"/>
    </source>
</evidence>
<dbReference type="InterPro" id="IPR054384">
    <property type="entry name" value="SecDF_P1_head"/>
</dbReference>
<dbReference type="HAMAP" id="MF_01463_B">
    <property type="entry name" value="SecD_B"/>
    <property type="match status" value="1"/>
</dbReference>
<dbReference type="InterPro" id="IPR048631">
    <property type="entry name" value="SecD_1st"/>
</dbReference>
<keyword evidence="8 9" id="KW-0472">Membrane</keyword>
<organism evidence="13 14">
    <name type="scientific">Chitinivibrio alkaliphilus ACht1</name>
    <dbReference type="NCBI Taxonomy" id="1313304"/>
    <lineage>
        <taxon>Bacteria</taxon>
        <taxon>Pseudomonadati</taxon>
        <taxon>Fibrobacterota</taxon>
        <taxon>Chitinivibrionia</taxon>
        <taxon>Chitinivibrionales</taxon>
        <taxon>Chitinivibrionaceae</taxon>
        <taxon>Chitinivibrio</taxon>
    </lineage>
</organism>
<feature type="transmembrane region" description="Helical" evidence="9">
    <location>
        <begin position="429"/>
        <end position="451"/>
    </location>
</feature>
<feature type="domain" description="Protein export membrane protein SecD/SecF C-terminal" evidence="10">
    <location>
        <begin position="387"/>
        <end position="549"/>
    </location>
</feature>
<keyword evidence="14" id="KW-1185">Reference proteome</keyword>
<keyword evidence="3 9" id="KW-1003">Cell membrane</keyword>
<dbReference type="SUPFAM" id="SSF82866">
    <property type="entry name" value="Multidrug efflux transporter AcrB transmembrane domain"/>
    <property type="match status" value="1"/>
</dbReference>
<evidence type="ECO:0000259" key="11">
    <source>
        <dbReference type="Pfam" id="PF21760"/>
    </source>
</evidence>
<accession>U7D955</accession>
<dbReference type="PATRIC" id="fig|1313304.3.peg.803"/>
<dbReference type="AlphaFoldDB" id="U7D955"/>
<comment type="caution">
    <text evidence="13">The sequence shown here is derived from an EMBL/GenBank/DDBJ whole genome shotgun (WGS) entry which is preliminary data.</text>
</comment>
<evidence type="ECO:0000313" key="14">
    <source>
        <dbReference type="Proteomes" id="UP000017148"/>
    </source>
</evidence>
<comment type="caution">
    <text evidence="9">Lacks conserved residue(s) required for the propagation of feature annotation.</text>
</comment>
<dbReference type="Pfam" id="PF21760">
    <property type="entry name" value="SecD_1st"/>
    <property type="match status" value="1"/>
</dbReference>
<dbReference type="InterPro" id="IPR022813">
    <property type="entry name" value="SecD/SecF_arch_bac"/>
</dbReference>
<dbReference type="PANTHER" id="PTHR30081">
    <property type="entry name" value="PROTEIN-EXPORT MEMBRANE PROTEIN SEC"/>
    <property type="match status" value="1"/>
</dbReference>
<evidence type="ECO:0000256" key="4">
    <source>
        <dbReference type="ARBA" id="ARBA00022692"/>
    </source>
</evidence>
<keyword evidence="6 9" id="KW-1133">Transmembrane helix</keyword>
<keyword evidence="7 9" id="KW-0811">Translocation</keyword>
<dbReference type="Proteomes" id="UP000017148">
    <property type="component" value="Unassembled WGS sequence"/>
</dbReference>
<dbReference type="Pfam" id="PF02355">
    <property type="entry name" value="SecD_SecF_C"/>
    <property type="match status" value="1"/>
</dbReference>
<feature type="domain" description="Protein translocase subunit SecDF P1" evidence="11">
    <location>
        <begin position="88"/>
        <end position="146"/>
    </location>
</feature>
<dbReference type="Gene3D" id="3.30.70.3220">
    <property type="match status" value="1"/>
</dbReference>
<evidence type="ECO:0000256" key="6">
    <source>
        <dbReference type="ARBA" id="ARBA00022989"/>
    </source>
</evidence>
<name>U7D955_9BACT</name>
<dbReference type="GO" id="GO:0005886">
    <property type="term" value="C:plasma membrane"/>
    <property type="evidence" value="ECO:0007669"/>
    <property type="project" value="UniProtKB-SubCell"/>
</dbReference>
<evidence type="ECO:0000256" key="9">
    <source>
        <dbReference type="HAMAP-Rule" id="MF_01463"/>
    </source>
</evidence>
<evidence type="ECO:0000313" key="13">
    <source>
        <dbReference type="EMBL" id="ERP32116.1"/>
    </source>
</evidence>
<comment type="subcellular location">
    <subcellularLocation>
        <location evidence="1 9">Cell membrane</location>
        <topology evidence="1 9">Multi-pass membrane protein</topology>
    </subcellularLocation>
</comment>
<dbReference type="STRING" id="1313304.CALK_0838"/>
<dbReference type="NCBIfam" id="TIGR01129">
    <property type="entry name" value="secD"/>
    <property type="match status" value="1"/>
</dbReference>
<dbReference type="InterPro" id="IPR048634">
    <property type="entry name" value="SecD_SecF_C"/>
</dbReference>
<feature type="transmembrane region" description="Helical" evidence="9">
    <location>
        <begin position="405"/>
        <end position="424"/>
    </location>
</feature>
<feature type="transmembrane region" description="Helical" evidence="9">
    <location>
        <begin position="528"/>
        <end position="552"/>
    </location>
</feature>
<evidence type="ECO:0000256" key="3">
    <source>
        <dbReference type="ARBA" id="ARBA00022475"/>
    </source>
</evidence>
<proteinExistence type="inferred from homology"/>
<dbReference type="InterPro" id="IPR005791">
    <property type="entry name" value="SecD"/>
</dbReference>
<dbReference type="GO" id="GO:0043952">
    <property type="term" value="P:protein transport by the Sec complex"/>
    <property type="evidence" value="ECO:0007669"/>
    <property type="project" value="UniProtKB-UniRule"/>
</dbReference>
<dbReference type="Gene3D" id="3.30.1360.200">
    <property type="match status" value="1"/>
</dbReference>
<evidence type="ECO:0000256" key="2">
    <source>
        <dbReference type="ARBA" id="ARBA00022448"/>
    </source>
</evidence>
<evidence type="ECO:0000259" key="12">
    <source>
        <dbReference type="Pfam" id="PF22599"/>
    </source>
</evidence>